<name>A0ABZ1J6B5_9ACTN</name>
<feature type="region of interest" description="Disordered" evidence="1">
    <location>
        <begin position="74"/>
        <end position="99"/>
    </location>
</feature>
<proteinExistence type="predicted"/>
<dbReference type="Proteomes" id="UP001622690">
    <property type="component" value="Chromosome"/>
</dbReference>
<keyword evidence="2" id="KW-0732">Signal</keyword>
<sequence>MKSTRRIAAAVGLAAGLTGLAAPLADAAPMPAPDAGLPNAVTTLDSLAASGVPADRQGRMPRPSEQLTRLDQLKDLSRANRPQEFRPVDTPVTRMLPTL</sequence>
<keyword evidence="4" id="KW-1185">Reference proteome</keyword>
<protein>
    <submittedName>
        <fullName evidence="3">Uncharacterized protein</fullName>
    </submittedName>
</protein>
<gene>
    <name evidence="3" type="ORF">OHU27_31545</name>
</gene>
<evidence type="ECO:0000256" key="1">
    <source>
        <dbReference type="SAM" id="MobiDB-lite"/>
    </source>
</evidence>
<feature type="compositionally biased region" description="Basic and acidic residues" evidence="1">
    <location>
        <begin position="74"/>
        <end position="87"/>
    </location>
</feature>
<feature type="signal peptide" evidence="2">
    <location>
        <begin position="1"/>
        <end position="27"/>
    </location>
</feature>
<evidence type="ECO:0000256" key="2">
    <source>
        <dbReference type="SAM" id="SignalP"/>
    </source>
</evidence>
<accession>A0ABZ1J6B5</accession>
<organism evidence="3 4">
    <name type="scientific">Streptomyces nigra</name>
    <dbReference type="NCBI Taxonomy" id="1827580"/>
    <lineage>
        <taxon>Bacteria</taxon>
        <taxon>Bacillati</taxon>
        <taxon>Actinomycetota</taxon>
        <taxon>Actinomycetes</taxon>
        <taxon>Kitasatosporales</taxon>
        <taxon>Streptomycetaceae</taxon>
        <taxon>Streptomyces</taxon>
    </lineage>
</organism>
<reference evidence="3 4" key="1">
    <citation type="submission" date="2022-10" db="EMBL/GenBank/DDBJ databases">
        <title>The complete genomes of actinobacterial strains from the NBC collection.</title>
        <authorList>
            <person name="Joergensen T.S."/>
            <person name="Alvarez Arevalo M."/>
            <person name="Sterndorff E.B."/>
            <person name="Faurdal D."/>
            <person name="Vuksanovic O."/>
            <person name="Mourched A.-S."/>
            <person name="Charusanti P."/>
            <person name="Shaw S."/>
            <person name="Blin K."/>
            <person name="Weber T."/>
        </authorList>
    </citation>
    <scope>NUCLEOTIDE SEQUENCE [LARGE SCALE GENOMIC DNA]</scope>
    <source>
        <strain evidence="3 4">NBC_00206</strain>
    </source>
</reference>
<evidence type="ECO:0000313" key="4">
    <source>
        <dbReference type="Proteomes" id="UP001622690"/>
    </source>
</evidence>
<dbReference type="RefSeq" id="WP_055624448.1">
    <property type="nucleotide sequence ID" value="NZ_CP108125.1"/>
</dbReference>
<feature type="chain" id="PRO_5045230730" evidence="2">
    <location>
        <begin position="28"/>
        <end position="99"/>
    </location>
</feature>
<dbReference type="EMBL" id="CP108125">
    <property type="protein sequence ID" value="WTO86728.1"/>
    <property type="molecule type" value="Genomic_DNA"/>
</dbReference>
<evidence type="ECO:0000313" key="3">
    <source>
        <dbReference type="EMBL" id="WTO86728.1"/>
    </source>
</evidence>